<dbReference type="AlphaFoldDB" id="A0A367LDT7"/>
<evidence type="ECO:0000313" key="2">
    <source>
        <dbReference type="EMBL" id="RCI12576.1"/>
    </source>
</evidence>
<accession>A0A367LDT7</accession>
<proteinExistence type="predicted"/>
<evidence type="ECO:0000313" key="3">
    <source>
        <dbReference type="Proteomes" id="UP000253664"/>
    </source>
</evidence>
<feature type="region of interest" description="Disordered" evidence="1">
    <location>
        <begin position="29"/>
        <end position="52"/>
    </location>
</feature>
<gene>
    <name evidence="2" type="ORF">L249_1214</name>
</gene>
<organism evidence="2 3">
    <name type="scientific">Ophiocordyceps polyrhachis-furcata BCC 54312</name>
    <dbReference type="NCBI Taxonomy" id="1330021"/>
    <lineage>
        <taxon>Eukaryota</taxon>
        <taxon>Fungi</taxon>
        <taxon>Dikarya</taxon>
        <taxon>Ascomycota</taxon>
        <taxon>Pezizomycotina</taxon>
        <taxon>Sordariomycetes</taxon>
        <taxon>Hypocreomycetidae</taxon>
        <taxon>Hypocreales</taxon>
        <taxon>Ophiocordycipitaceae</taxon>
        <taxon>Ophiocordyceps</taxon>
    </lineage>
</organism>
<evidence type="ECO:0000256" key="1">
    <source>
        <dbReference type="SAM" id="MobiDB-lite"/>
    </source>
</evidence>
<protein>
    <submittedName>
        <fullName evidence="2">Uncharacterized protein</fullName>
    </submittedName>
</protein>
<feature type="non-terminal residue" evidence="2">
    <location>
        <position position="52"/>
    </location>
</feature>
<reference evidence="2 3" key="1">
    <citation type="journal article" date="2015" name="BMC Genomics">
        <title>Insights from the genome of Ophiocordyceps polyrhachis-furcata to pathogenicity and host specificity in insect fungi.</title>
        <authorList>
            <person name="Wichadakul D."/>
            <person name="Kobmoo N."/>
            <person name="Ingsriswang S."/>
            <person name="Tangphatsornruang S."/>
            <person name="Chantasingh D."/>
            <person name="Luangsa-ard J.J."/>
            <person name="Eurwilaichitr L."/>
        </authorList>
    </citation>
    <scope>NUCLEOTIDE SEQUENCE [LARGE SCALE GENOMIC DNA]</scope>
    <source>
        <strain evidence="2 3">BCC 54312</strain>
    </source>
</reference>
<dbReference type="Proteomes" id="UP000253664">
    <property type="component" value="Unassembled WGS sequence"/>
</dbReference>
<feature type="compositionally biased region" description="Acidic residues" evidence="1">
    <location>
        <begin position="36"/>
        <end position="52"/>
    </location>
</feature>
<sequence>MPHGTVSTSSPFHGTMLLFPLFRFPSLLNDGASGDEVQEVAEEEEEEEEEEE</sequence>
<name>A0A367LDT7_9HYPO</name>
<comment type="caution">
    <text evidence="2">The sequence shown here is derived from an EMBL/GenBank/DDBJ whole genome shotgun (WGS) entry which is preliminary data.</text>
</comment>
<dbReference type="EMBL" id="LKCN02000007">
    <property type="protein sequence ID" value="RCI12576.1"/>
    <property type="molecule type" value="Genomic_DNA"/>
</dbReference>
<keyword evidence="3" id="KW-1185">Reference proteome</keyword>